<gene>
    <name evidence="2" type="ORF">Fot_16652</name>
</gene>
<protein>
    <submittedName>
        <fullName evidence="2">Uncharacterized protein</fullName>
    </submittedName>
</protein>
<organism evidence="2 3">
    <name type="scientific">Forsythia ovata</name>
    <dbReference type="NCBI Taxonomy" id="205694"/>
    <lineage>
        <taxon>Eukaryota</taxon>
        <taxon>Viridiplantae</taxon>
        <taxon>Streptophyta</taxon>
        <taxon>Embryophyta</taxon>
        <taxon>Tracheophyta</taxon>
        <taxon>Spermatophyta</taxon>
        <taxon>Magnoliopsida</taxon>
        <taxon>eudicotyledons</taxon>
        <taxon>Gunneridae</taxon>
        <taxon>Pentapetalae</taxon>
        <taxon>asterids</taxon>
        <taxon>lamiids</taxon>
        <taxon>Lamiales</taxon>
        <taxon>Oleaceae</taxon>
        <taxon>Forsythieae</taxon>
        <taxon>Forsythia</taxon>
    </lineage>
</organism>
<evidence type="ECO:0000256" key="1">
    <source>
        <dbReference type="SAM" id="Phobius"/>
    </source>
</evidence>
<name>A0ABD1VD42_9LAMI</name>
<evidence type="ECO:0000313" key="2">
    <source>
        <dbReference type="EMBL" id="KAL2535261.1"/>
    </source>
</evidence>
<dbReference type="AlphaFoldDB" id="A0ABD1VD42"/>
<dbReference type="Proteomes" id="UP001604277">
    <property type="component" value="Unassembled WGS sequence"/>
</dbReference>
<keyword evidence="1" id="KW-0812">Transmembrane</keyword>
<keyword evidence="3" id="KW-1185">Reference proteome</keyword>
<reference evidence="3" key="1">
    <citation type="submission" date="2024-07" db="EMBL/GenBank/DDBJ databases">
        <title>Two chromosome-level genome assemblies of Korean endemic species Abeliophyllum distichum and Forsythia ovata (Oleaceae).</title>
        <authorList>
            <person name="Jang H."/>
        </authorList>
    </citation>
    <scope>NUCLEOTIDE SEQUENCE [LARGE SCALE GENOMIC DNA]</scope>
</reference>
<feature type="transmembrane region" description="Helical" evidence="1">
    <location>
        <begin position="77"/>
        <end position="96"/>
    </location>
</feature>
<proteinExistence type="predicted"/>
<keyword evidence="1" id="KW-0472">Membrane</keyword>
<accession>A0ABD1VD42</accession>
<sequence length="106" mass="12315">MIENYVRTKDHSAMDSHSSFLADPLLMLDYPRVNMPLVAYKLLYMRDKINTEAIVMCQELRSHGIPLEREIYRKQSTIAIGIGVFVVIVINFYCIADCNFPSLWRT</sequence>
<dbReference type="EMBL" id="JBFOLJ010000005">
    <property type="protein sequence ID" value="KAL2535261.1"/>
    <property type="molecule type" value="Genomic_DNA"/>
</dbReference>
<evidence type="ECO:0000313" key="3">
    <source>
        <dbReference type="Proteomes" id="UP001604277"/>
    </source>
</evidence>
<keyword evidence="1" id="KW-1133">Transmembrane helix</keyword>
<comment type="caution">
    <text evidence="2">The sequence shown here is derived from an EMBL/GenBank/DDBJ whole genome shotgun (WGS) entry which is preliminary data.</text>
</comment>